<name>A0A5C6QUL0_9GAMM</name>
<dbReference type="CDD" id="cd16328">
    <property type="entry name" value="RseA_N"/>
    <property type="match status" value="1"/>
</dbReference>
<organism evidence="12 14">
    <name type="scientific">Colwellia hornerae</name>
    <dbReference type="NCBI Taxonomy" id="89402"/>
    <lineage>
        <taxon>Bacteria</taxon>
        <taxon>Pseudomonadati</taxon>
        <taxon>Pseudomonadota</taxon>
        <taxon>Gammaproteobacteria</taxon>
        <taxon>Alteromonadales</taxon>
        <taxon>Colwelliaceae</taxon>
        <taxon>Colwellia</taxon>
    </lineage>
</organism>
<dbReference type="InterPro" id="IPR005573">
    <property type="entry name" value="Anti-sigma_E_RseA_C"/>
</dbReference>
<evidence type="ECO:0000256" key="1">
    <source>
        <dbReference type="ARBA" id="ARBA00004162"/>
    </source>
</evidence>
<dbReference type="AlphaFoldDB" id="A0A5C6QUL0"/>
<evidence type="ECO:0000313" key="12">
    <source>
        <dbReference type="EMBL" id="TWX72300.1"/>
    </source>
</evidence>
<keyword evidence="4" id="KW-0812">Transmembrane</keyword>
<dbReference type="InterPro" id="IPR005572">
    <property type="entry name" value="Anti-sigma_E_RseA_N"/>
</dbReference>
<proteinExistence type="inferred from homology"/>
<accession>A0A5C6QUL0</accession>
<keyword evidence="13" id="KW-1185">Reference proteome</keyword>
<evidence type="ECO:0000256" key="3">
    <source>
        <dbReference type="ARBA" id="ARBA00022475"/>
    </source>
</evidence>
<dbReference type="Gene3D" id="1.10.10.880">
    <property type="entry name" value="Anti sigma-E protein RseA, N-terminal domain"/>
    <property type="match status" value="1"/>
</dbReference>
<comment type="subunit">
    <text evidence="7">Interacts 1:1 with ECF RNA polymerase sigma-E (RpoE); this inhibits the interaction of sigma-E with the RNA polymerase catalytic core and leads to a decreased expression of sigma-E-regulated genes. Interacts with RseB.</text>
</comment>
<evidence type="ECO:0000256" key="5">
    <source>
        <dbReference type="ARBA" id="ARBA00022989"/>
    </source>
</evidence>
<dbReference type="OrthoDB" id="6194196at2"/>
<keyword evidence="5" id="KW-1133">Transmembrane helix</keyword>
<keyword evidence="7" id="KW-0997">Cell inner membrane</keyword>
<dbReference type="SUPFAM" id="SSF89069">
    <property type="entry name" value="N-terminal, cytoplasmic domain of anti-sigmaE factor RseA"/>
    <property type="match status" value="1"/>
</dbReference>
<evidence type="ECO:0000313" key="14">
    <source>
        <dbReference type="Proteomes" id="UP000321917"/>
    </source>
</evidence>
<comment type="subcellular location">
    <subcellularLocation>
        <location evidence="7">Cell inner membrane</location>
    </subcellularLocation>
    <subcellularLocation>
        <location evidence="1">Cell membrane</location>
        <topology evidence="1">Single-pass membrane protein</topology>
    </subcellularLocation>
</comment>
<evidence type="ECO:0000259" key="10">
    <source>
        <dbReference type="Pfam" id="PF03873"/>
    </source>
</evidence>
<sequence>MSEGKFETVSSCVDNFQHDEQTFDNIINDEHLSTTWDRYHLIGDVLRNDTPDVLQLDLSAEIAKAIAAEPTVLAPKTTNVFMLKLKAKVVEFAKPVGQLAIAASAAGLMVLGVQSNVAQNNETILPSQIVKTIPMAGIAEPVSLNFQEPDRASQKQAFIDQQRRFHALLSDHQQQIKLGSLTVDSTNTDNESETTSIDNKKANKSN</sequence>
<evidence type="ECO:0000256" key="8">
    <source>
        <dbReference type="SAM" id="MobiDB-lite"/>
    </source>
</evidence>
<feature type="domain" description="Anti sigma-E protein RseA C-terminal" evidence="10">
    <location>
        <begin position="128"/>
        <end position="176"/>
    </location>
</feature>
<dbReference type="Pfam" id="PF03872">
    <property type="entry name" value="RseA_N"/>
    <property type="match status" value="1"/>
</dbReference>
<dbReference type="Proteomes" id="UP000321917">
    <property type="component" value="Unassembled WGS sequence"/>
</dbReference>
<comment type="similarity">
    <text evidence="2 7">Belongs to the RseA family.</text>
</comment>
<protein>
    <recommendedName>
        <fullName evidence="7">Anti-sigma-E factor RseA</fullName>
    </recommendedName>
    <alternativeName>
        <fullName evidence="7">Regulator of SigE</fullName>
    </alternativeName>
    <alternativeName>
        <fullName evidence="7">Sigma-E anti-sigma factor RseA</fullName>
    </alternativeName>
    <alternativeName>
        <fullName evidence="7">Sigma-E factor negative regulatory protein</fullName>
    </alternativeName>
</protein>
<evidence type="ECO:0000259" key="9">
    <source>
        <dbReference type="Pfam" id="PF03872"/>
    </source>
</evidence>
<dbReference type="GO" id="GO:0005886">
    <property type="term" value="C:plasma membrane"/>
    <property type="evidence" value="ECO:0007669"/>
    <property type="project" value="UniProtKB-SubCell"/>
</dbReference>
<dbReference type="InterPro" id="IPR026279">
    <property type="entry name" value="RseA"/>
</dbReference>
<keyword evidence="3 7" id="KW-1003">Cell membrane</keyword>
<dbReference type="PANTHER" id="PTHR38104">
    <property type="match status" value="1"/>
</dbReference>
<evidence type="ECO:0000256" key="6">
    <source>
        <dbReference type="ARBA" id="ARBA00023136"/>
    </source>
</evidence>
<keyword evidence="6 7" id="KW-0472">Membrane</keyword>
<evidence type="ECO:0000256" key="2">
    <source>
        <dbReference type="ARBA" id="ARBA00005837"/>
    </source>
</evidence>
<evidence type="ECO:0000256" key="4">
    <source>
        <dbReference type="ARBA" id="ARBA00022692"/>
    </source>
</evidence>
<comment type="caution">
    <text evidence="12">The sequence shown here is derived from an EMBL/GenBank/DDBJ whole genome shotgun (WGS) entry which is preliminary data.</text>
</comment>
<dbReference type="RefSeq" id="WP_146797809.1">
    <property type="nucleotide sequence ID" value="NZ_VOLP01000004.1"/>
</dbReference>
<gene>
    <name evidence="11" type="ORF">ESZ26_02995</name>
    <name evidence="12" type="ORF">ESZ27_00370</name>
</gene>
<feature type="compositionally biased region" description="Low complexity" evidence="8">
    <location>
        <begin position="184"/>
        <end position="196"/>
    </location>
</feature>
<dbReference type="Proteomes" id="UP000321525">
    <property type="component" value="Unassembled WGS sequence"/>
</dbReference>
<evidence type="ECO:0000313" key="13">
    <source>
        <dbReference type="Proteomes" id="UP000321525"/>
    </source>
</evidence>
<evidence type="ECO:0000313" key="11">
    <source>
        <dbReference type="EMBL" id="TWX62368.1"/>
    </source>
</evidence>
<dbReference type="InterPro" id="IPR052383">
    <property type="entry name" value="Anti-sigma-E_RseA-like"/>
</dbReference>
<feature type="domain" description="Anti sigma-E protein RseA N-terminal" evidence="9">
    <location>
        <begin position="7"/>
        <end position="78"/>
    </location>
</feature>
<comment type="function">
    <text evidence="7">An anti-sigma factor for extracytoplasmic function (ECF) sigma factor sigma-E (RpoE). ECF sigma factors are held in an inactive form by an anti-sigma factor until released by regulated intramembrane proteolysis (RIP). RIP occurs when an extracytoplasmic signal triggers a concerted proteolytic cascade to transmit information and elicit cellular responses. The membrane-spanning regulatory substrate protein is first cut periplasmically (site-1 protease, S1P, DegS), then within the membrane itself (site-2 protease, S2P, RseP), while cytoplasmic proteases finish degrading the anti-sigma factor, liberating sigma-E.</text>
</comment>
<dbReference type="Pfam" id="PF03873">
    <property type="entry name" value="RseA_C"/>
    <property type="match status" value="1"/>
</dbReference>
<dbReference type="PANTHER" id="PTHR38104:SF1">
    <property type="entry name" value="ANTI-SIGMA-E FACTOR RSEA"/>
    <property type="match status" value="1"/>
</dbReference>
<dbReference type="EMBL" id="VOLQ01000001">
    <property type="protein sequence ID" value="TWX72300.1"/>
    <property type="molecule type" value="Genomic_DNA"/>
</dbReference>
<dbReference type="GO" id="GO:0016989">
    <property type="term" value="F:sigma factor antagonist activity"/>
    <property type="evidence" value="ECO:0007669"/>
    <property type="project" value="InterPro"/>
</dbReference>
<dbReference type="EMBL" id="VOLR01000003">
    <property type="protein sequence ID" value="TWX62368.1"/>
    <property type="molecule type" value="Genomic_DNA"/>
</dbReference>
<dbReference type="InterPro" id="IPR036147">
    <property type="entry name" value="Anti-sigma_E_RseA_N_sf"/>
</dbReference>
<feature type="region of interest" description="Disordered" evidence="8">
    <location>
        <begin position="180"/>
        <end position="206"/>
    </location>
</feature>
<evidence type="ECO:0000256" key="7">
    <source>
        <dbReference type="PIRNR" id="PIRNR016938"/>
    </source>
</evidence>
<reference evidence="12 14" key="1">
    <citation type="submission" date="2019-07" db="EMBL/GenBank/DDBJ databases">
        <title>Genomes of sea-ice associated Colwellia species.</title>
        <authorList>
            <person name="Bowman J.P."/>
        </authorList>
    </citation>
    <scope>NUCLEOTIDE SEQUENCE [LARGE SCALE GENOMIC DNA]</scope>
    <source>
        <strain evidence="11 13">ACAM 607</strain>
        <strain evidence="12 14">IC036</strain>
    </source>
</reference>
<dbReference type="PIRSF" id="PIRSF016938">
    <property type="entry name" value="RseA"/>
    <property type="match status" value="1"/>
</dbReference>